<evidence type="ECO:0000313" key="2">
    <source>
        <dbReference type="Proteomes" id="UP000318864"/>
    </source>
</evidence>
<comment type="caution">
    <text evidence="1">The sequence shown here is derived from an EMBL/GenBank/DDBJ whole genome shotgun (WGS) entry which is preliminary data.</text>
</comment>
<name>A0A4V3VL64_9EURY</name>
<evidence type="ECO:0000313" key="1">
    <source>
        <dbReference type="EMBL" id="THE64437.1"/>
    </source>
</evidence>
<dbReference type="EMBL" id="RBZW01000032">
    <property type="protein sequence ID" value="THE64437.1"/>
    <property type="molecule type" value="Genomic_DNA"/>
</dbReference>
<protein>
    <submittedName>
        <fullName evidence="1">Uncharacterized protein</fullName>
    </submittedName>
</protein>
<keyword evidence="2" id="KW-1185">Reference proteome</keyword>
<sequence>MPPDGYTAVTISDEVAEKLTQIMTEHGCQSYGEPIESAVDTTLVQEEEITVQQLIQMLAKRADELE</sequence>
<organism evidence="1 2">
    <name type="scientific">Salinadaptatus halalkaliphilus</name>
    <dbReference type="NCBI Taxonomy" id="2419781"/>
    <lineage>
        <taxon>Archaea</taxon>
        <taxon>Methanobacteriati</taxon>
        <taxon>Methanobacteriota</taxon>
        <taxon>Stenosarchaea group</taxon>
        <taxon>Halobacteria</taxon>
        <taxon>Halobacteriales</taxon>
        <taxon>Natrialbaceae</taxon>
        <taxon>Salinadaptatus</taxon>
    </lineage>
</organism>
<dbReference type="AlphaFoldDB" id="A0A4V3VL64"/>
<reference evidence="1 2" key="1">
    <citation type="submission" date="2018-10" db="EMBL/GenBank/DDBJ databases">
        <title>Natronolimnobius sp. XQ-INN 246 isolated from Inner Mongolia Autonomous Region of China.</title>
        <authorList>
            <person name="Xue Q."/>
        </authorList>
    </citation>
    <scope>NUCLEOTIDE SEQUENCE [LARGE SCALE GENOMIC DNA]</scope>
    <source>
        <strain evidence="1 2">XQ-INN 246</strain>
    </source>
</reference>
<gene>
    <name evidence="1" type="ORF">D8Y22_12390</name>
</gene>
<dbReference type="Proteomes" id="UP000318864">
    <property type="component" value="Unassembled WGS sequence"/>
</dbReference>
<proteinExistence type="predicted"/>
<accession>A0A4V3VL64</accession>